<proteinExistence type="predicted"/>
<dbReference type="EMBL" id="CAJVPW010001038">
    <property type="protein sequence ID" value="CAG8473481.1"/>
    <property type="molecule type" value="Genomic_DNA"/>
</dbReference>
<organism evidence="1 2">
    <name type="scientific">Cetraspora pellucida</name>
    <dbReference type="NCBI Taxonomy" id="1433469"/>
    <lineage>
        <taxon>Eukaryota</taxon>
        <taxon>Fungi</taxon>
        <taxon>Fungi incertae sedis</taxon>
        <taxon>Mucoromycota</taxon>
        <taxon>Glomeromycotina</taxon>
        <taxon>Glomeromycetes</taxon>
        <taxon>Diversisporales</taxon>
        <taxon>Gigasporaceae</taxon>
        <taxon>Cetraspora</taxon>
    </lineage>
</organism>
<feature type="non-terminal residue" evidence="1">
    <location>
        <position position="100"/>
    </location>
</feature>
<comment type="caution">
    <text evidence="1">The sequence shown here is derived from an EMBL/GenBank/DDBJ whole genome shotgun (WGS) entry which is preliminary data.</text>
</comment>
<keyword evidence="2" id="KW-1185">Reference proteome</keyword>
<evidence type="ECO:0000313" key="2">
    <source>
        <dbReference type="Proteomes" id="UP000789366"/>
    </source>
</evidence>
<protein>
    <submittedName>
        <fullName evidence="1">11861_t:CDS:1</fullName>
    </submittedName>
</protein>
<gene>
    <name evidence="1" type="ORF">SPELUC_LOCUS1803</name>
</gene>
<sequence length="100" mass="10853">MNQKFNNYVIFALFKIISCIALPQSTTNSRCGAAFGGITCANYPGATCCSQYGYCGYSEEHCSPSKNCQSGCWATSTTTYTSSPNSGEINLDWSYKILIP</sequence>
<accession>A0ACA9KHD5</accession>
<dbReference type="Proteomes" id="UP000789366">
    <property type="component" value="Unassembled WGS sequence"/>
</dbReference>
<name>A0ACA9KHD5_9GLOM</name>
<evidence type="ECO:0000313" key="1">
    <source>
        <dbReference type="EMBL" id="CAG8473481.1"/>
    </source>
</evidence>
<reference evidence="1" key="1">
    <citation type="submission" date="2021-06" db="EMBL/GenBank/DDBJ databases">
        <authorList>
            <person name="Kallberg Y."/>
            <person name="Tangrot J."/>
            <person name="Rosling A."/>
        </authorList>
    </citation>
    <scope>NUCLEOTIDE SEQUENCE</scope>
    <source>
        <strain evidence="1">28 12/20/2015</strain>
    </source>
</reference>